<protein>
    <submittedName>
        <fullName evidence="2">Zinc-ribbon domain-containing protein</fullName>
    </submittedName>
</protein>
<accession>A0A563F0U4</accession>
<keyword evidence="3" id="KW-1185">Reference proteome</keyword>
<evidence type="ECO:0000313" key="2">
    <source>
        <dbReference type="EMBL" id="TWP53381.1"/>
    </source>
</evidence>
<dbReference type="InterPro" id="IPR031493">
    <property type="entry name" value="Zinc_ribbon_15"/>
</dbReference>
<dbReference type="Pfam" id="PF17032">
    <property type="entry name" value="Zn_ribbon_15"/>
    <property type="match status" value="1"/>
</dbReference>
<evidence type="ECO:0000313" key="3">
    <source>
        <dbReference type="Proteomes" id="UP000316639"/>
    </source>
</evidence>
<proteinExistence type="predicted"/>
<sequence>MVIWGWRTYVQQLVMLTLVCQQCQNPAAHNLHKRITKFTLFFIPLFPLSRKFGLQCTFCGVAYDIDKTHAEQLLASAQQQPQTYPQQTHQPHQH</sequence>
<dbReference type="OrthoDB" id="4272428at2"/>
<gene>
    <name evidence="2" type="ORF">FKR81_05305</name>
</gene>
<dbReference type="PANTHER" id="PTHR28139">
    <property type="entry name" value="UPF0768 PROTEIN YBL029C-A"/>
    <property type="match status" value="1"/>
</dbReference>
<comment type="caution">
    <text evidence="2">The sequence shown here is derived from an EMBL/GenBank/DDBJ whole genome shotgun (WGS) entry which is preliminary data.</text>
</comment>
<dbReference type="RefSeq" id="WP_146349792.1">
    <property type="nucleotide sequence ID" value="NZ_VOBR01000003.1"/>
</dbReference>
<name>A0A563F0U4_9PSEU</name>
<dbReference type="Proteomes" id="UP000316639">
    <property type="component" value="Unassembled WGS sequence"/>
</dbReference>
<dbReference type="EMBL" id="VOBR01000003">
    <property type="protein sequence ID" value="TWP53381.1"/>
    <property type="molecule type" value="Genomic_DNA"/>
</dbReference>
<evidence type="ECO:0000259" key="1">
    <source>
        <dbReference type="Pfam" id="PF17032"/>
    </source>
</evidence>
<dbReference type="PANTHER" id="PTHR28139:SF1">
    <property type="entry name" value="UPF0768 PROTEIN YBL029C-A"/>
    <property type="match status" value="1"/>
</dbReference>
<organism evidence="2 3">
    <name type="scientific">Lentzea tibetensis</name>
    <dbReference type="NCBI Taxonomy" id="2591470"/>
    <lineage>
        <taxon>Bacteria</taxon>
        <taxon>Bacillati</taxon>
        <taxon>Actinomycetota</taxon>
        <taxon>Actinomycetes</taxon>
        <taxon>Pseudonocardiales</taxon>
        <taxon>Pseudonocardiaceae</taxon>
        <taxon>Lentzea</taxon>
    </lineage>
</organism>
<reference evidence="2 3" key="1">
    <citation type="submission" date="2019-07" db="EMBL/GenBank/DDBJ databases">
        <title>Lentzea xizangensis sp. nov., isolated from Qinghai-Tibetan Plateau Soils.</title>
        <authorList>
            <person name="Huang J."/>
        </authorList>
    </citation>
    <scope>NUCLEOTIDE SEQUENCE [LARGE SCALE GENOMIC DNA]</scope>
    <source>
        <strain evidence="2 3">FXJ1.1311</strain>
    </source>
</reference>
<feature type="domain" description="Zinc-ribbon 15" evidence="1">
    <location>
        <begin position="19"/>
        <end position="67"/>
    </location>
</feature>
<dbReference type="AlphaFoldDB" id="A0A563F0U4"/>